<evidence type="ECO:0000256" key="1">
    <source>
        <dbReference type="ARBA" id="ARBA00022679"/>
    </source>
</evidence>
<gene>
    <name evidence="2" type="ORF">PMG71_09140</name>
</gene>
<comment type="caution">
    <text evidence="2">The sequence shown here is derived from an EMBL/GenBank/DDBJ whole genome shotgun (WGS) entry which is preliminary data.</text>
</comment>
<keyword evidence="3" id="KW-1185">Reference proteome</keyword>
<accession>A0ABT7ARQ4</accession>
<dbReference type="Proteomes" id="UP001235303">
    <property type="component" value="Unassembled WGS sequence"/>
</dbReference>
<dbReference type="PANTHER" id="PTHR12788">
    <property type="entry name" value="PROTEIN-TYROSINE SULFOTRANSFERASE 2"/>
    <property type="match status" value="1"/>
</dbReference>
<dbReference type="RefSeq" id="WP_283753347.1">
    <property type="nucleotide sequence ID" value="NZ_JAQOSP010000063.1"/>
</dbReference>
<keyword evidence="1" id="KW-0808">Transferase</keyword>
<organism evidence="2 3">
    <name type="scientific">Roseofilum acuticapitatum BLCC-M154</name>
    <dbReference type="NCBI Taxonomy" id="3022444"/>
    <lineage>
        <taxon>Bacteria</taxon>
        <taxon>Bacillati</taxon>
        <taxon>Cyanobacteriota</taxon>
        <taxon>Cyanophyceae</taxon>
        <taxon>Desertifilales</taxon>
        <taxon>Desertifilaceae</taxon>
        <taxon>Roseofilum</taxon>
        <taxon>Roseofilum acuticapitatum</taxon>
    </lineage>
</organism>
<dbReference type="SUPFAM" id="SSF52540">
    <property type="entry name" value="P-loop containing nucleoside triphosphate hydrolases"/>
    <property type="match status" value="1"/>
</dbReference>
<dbReference type="Pfam" id="PF13469">
    <property type="entry name" value="Sulfotransfer_3"/>
    <property type="match status" value="1"/>
</dbReference>
<dbReference type="EMBL" id="JAQOSP010000063">
    <property type="protein sequence ID" value="MDJ1169589.1"/>
    <property type="molecule type" value="Genomic_DNA"/>
</dbReference>
<evidence type="ECO:0000313" key="3">
    <source>
        <dbReference type="Proteomes" id="UP001235303"/>
    </source>
</evidence>
<sequence>MNIYSTRSIFLGGCPRSGTTLLQSLLGTHPEIASFPESHLFRKLRIPYWSRLLGLASLKGQEQLNWFLEEIGQAEFKSRLPKRPLFIAQYVSVFKQALDQATQKQGKSIWLEKSPENIRYIQLFEHLLPDAKFIHLIRNGADVVASLYDVSRKHKRRDIWGDPWDVDKCVATWIDSVKFSSSHLHKSNHILIRYEKLVNDPQQTLIQLCQFLGLEFDPVMLTAYGETAKQVVRPDETWKMAVAAPIENANGKKFYEFFDDQQQEYILQCLATVNVDDLELKNKNAIGLGS</sequence>
<name>A0ABT7ARQ4_9CYAN</name>
<dbReference type="InterPro" id="IPR026634">
    <property type="entry name" value="TPST-like"/>
</dbReference>
<dbReference type="InterPro" id="IPR027417">
    <property type="entry name" value="P-loop_NTPase"/>
</dbReference>
<dbReference type="Gene3D" id="3.40.50.300">
    <property type="entry name" value="P-loop containing nucleotide triphosphate hydrolases"/>
    <property type="match status" value="1"/>
</dbReference>
<evidence type="ECO:0000313" key="2">
    <source>
        <dbReference type="EMBL" id="MDJ1169589.1"/>
    </source>
</evidence>
<protein>
    <submittedName>
        <fullName evidence="2">Sulfotransferase</fullName>
    </submittedName>
</protein>
<reference evidence="2 3" key="1">
    <citation type="submission" date="2023-01" db="EMBL/GenBank/DDBJ databases">
        <title>Novel diversity within Roseofilum (Cyanobacteria; Desertifilaceae) from marine benthic mats with descriptions of four novel species.</title>
        <authorList>
            <person name="Wang Y."/>
            <person name="Berthold D.E."/>
            <person name="Hu J."/>
            <person name="Lefler F.W."/>
            <person name="Laughinghouse H.D. IV."/>
        </authorList>
    </citation>
    <scope>NUCLEOTIDE SEQUENCE [LARGE SCALE GENOMIC DNA]</scope>
    <source>
        <strain evidence="2 3">BLCC-M154</strain>
    </source>
</reference>
<dbReference type="PANTHER" id="PTHR12788:SF10">
    <property type="entry name" value="PROTEIN-TYROSINE SULFOTRANSFERASE"/>
    <property type="match status" value="1"/>
</dbReference>
<proteinExistence type="predicted"/>